<dbReference type="Proteomes" id="UP000053237">
    <property type="component" value="Unassembled WGS sequence"/>
</dbReference>
<organism evidence="1 2">
    <name type="scientific">Albugo candida</name>
    <dbReference type="NCBI Taxonomy" id="65357"/>
    <lineage>
        <taxon>Eukaryota</taxon>
        <taxon>Sar</taxon>
        <taxon>Stramenopiles</taxon>
        <taxon>Oomycota</taxon>
        <taxon>Peronosporomycetes</taxon>
        <taxon>Albuginales</taxon>
        <taxon>Albuginaceae</taxon>
        <taxon>Albugo</taxon>
    </lineage>
</organism>
<dbReference type="InParanoid" id="A0A024GKJ9"/>
<sequence>MSSQNEPKTKTYRSQKPFLFNVKSCGAFYSNFYDEVVLHQSSFDVITVWWKVIDLDTSIVSALTVSALTYGASKTSKRAACKSGSFNGYTSLTTFFVYLHKKGSHSTWSCI</sequence>
<accession>A0A024GKJ9</accession>
<proteinExistence type="predicted"/>
<evidence type="ECO:0000313" key="1">
    <source>
        <dbReference type="EMBL" id="CCI47259.1"/>
    </source>
</evidence>
<reference evidence="1 2" key="1">
    <citation type="submission" date="2012-05" db="EMBL/GenBank/DDBJ databases">
        <title>Recombination and specialization in a pathogen metapopulation.</title>
        <authorList>
            <person name="Gardiner A."/>
            <person name="Kemen E."/>
            <person name="Schultz-Larsen T."/>
            <person name="MacLean D."/>
            <person name="Van Oosterhout C."/>
            <person name="Jones J.D.G."/>
        </authorList>
    </citation>
    <scope>NUCLEOTIDE SEQUENCE [LARGE SCALE GENOMIC DNA]</scope>
    <source>
        <strain evidence="1 2">Ac Nc2</strain>
    </source>
</reference>
<dbReference type="AlphaFoldDB" id="A0A024GKJ9"/>
<gene>
    <name evidence="1" type="ORF">BN9_082460</name>
</gene>
<comment type="caution">
    <text evidence="1">The sequence shown here is derived from an EMBL/GenBank/DDBJ whole genome shotgun (WGS) entry which is preliminary data.</text>
</comment>
<evidence type="ECO:0000313" key="2">
    <source>
        <dbReference type="Proteomes" id="UP000053237"/>
    </source>
</evidence>
<dbReference type="EMBL" id="CAIX01000159">
    <property type="protein sequence ID" value="CCI47259.1"/>
    <property type="molecule type" value="Genomic_DNA"/>
</dbReference>
<protein>
    <submittedName>
        <fullName evidence="1">Uncharacterized protein</fullName>
    </submittedName>
</protein>
<name>A0A024GKJ9_9STRA</name>
<keyword evidence="2" id="KW-1185">Reference proteome</keyword>